<evidence type="ECO:0000256" key="7">
    <source>
        <dbReference type="ARBA" id="ARBA00022927"/>
    </source>
</evidence>
<evidence type="ECO:0000256" key="1">
    <source>
        <dbReference type="ARBA" id="ARBA00004377"/>
    </source>
</evidence>
<keyword evidence="6 10" id="KW-0812">Transmembrane</keyword>
<comment type="similarity">
    <text evidence="2">Belongs to the GSP M family.</text>
</comment>
<dbReference type="RefSeq" id="WP_344797018.1">
    <property type="nucleotide sequence ID" value="NZ_BAABBN010000004.1"/>
</dbReference>
<keyword evidence="3" id="KW-0813">Transport</keyword>
<keyword evidence="8 10" id="KW-1133">Transmembrane helix</keyword>
<evidence type="ECO:0000256" key="9">
    <source>
        <dbReference type="ARBA" id="ARBA00023136"/>
    </source>
</evidence>
<evidence type="ECO:0000313" key="12">
    <source>
        <dbReference type="Proteomes" id="UP001501565"/>
    </source>
</evidence>
<evidence type="ECO:0000256" key="2">
    <source>
        <dbReference type="ARBA" id="ARBA00010637"/>
    </source>
</evidence>
<evidence type="ECO:0000256" key="8">
    <source>
        <dbReference type="ARBA" id="ARBA00022989"/>
    </source>
</evidence>
<evidence type="ECO:0000256" key="5">
    <source>
        <dbReference type="ARBA" id="ARBA00022519"/>
    </source>
</evidence>
<dbReference type="EMBL" id="BAABBN010000004">
    <property type="protein sequence ID" value="GAA3920179.1"/>
    <property type="molecule type" value="Genomic_DNA"/>
</dbReference>
<gene>
    <name evidence="11" type="ORF">GCM10022277_14680</name>
</gene>
<feature type="transmembrane region" description="Helical" evidence="10">
    <location>
        <begin position="29"/>
        <end position="47"/>
    </location>
</feature>
<reference evidence="12" key="1">
    <citation type="journal article" date="2019" name="Int. J. Syst. Evol. Microbiol.">
        <title>The Global Catalogue of Microorganisms (GCM) 10K type strain sequencing project: providing services to taxonomists for standard genome sequencing and annotation.</title>
        <authorList>
            <consortium name="The Broad Institute Genomics Platform"/>
            <consortium name="The Broad Institute Genome Sequencing Center for Infectious Disease"/>
            <person name="Wu L."/>
            <person name="Ma J."/>
        </authorList>
    </citation>
    <scope>NUCLEOTIDE SEQUENCE [LARGE SCALE GENOMIC DNA]</scope>
    <source>
        <strain evidence="12">JCM 17551</strain>
    </source>
</reference>
<proteinExistence type="inferred from homology"/>
<protein>
    <recommendedName>
        <fullName evidence="13">Type II secretion system protein M</fullName>
    </recommendedName>
</protein>
<keyword evidence="9 10" id="KW-0472">Membrane</keyword>
<accession>A0ABP7MGW0</accession>
<dbReference type="Proteomes" id="UP001501565">
    <property type="component" value="Unassembled WGS sequence"/>
</dbReference>
<evidence type="ECO:0000256" key="10">
    <source>
        <dbReference type="SAM" id="Phobius"/>
    </source>
</evidence>
<name>A0ABP7MGW0_9GAMM</name>
<keyword evidence="4" id="KW-1003">Cell membrane</keyword>
<keyword evidence="12" id="KW-1185">Reference proteome</keyword>
<dbReference type="Pfam" id="PF04612">
    <property type="entry name" value="T2SSM"/>
    <property type="match status" value="1"/>
</dbReference>
<sequence length="170" mass="19097">MSLMDKAARSSLLNPLFAQWNQLSNRDRLALKALSSFFGLFFIYTLAIKPILDFETEQQKYFESRVEFLTEIKGYEPDLKRIKGKGGANARASGSATSIINRLARSKSISIKQISPDRDNKVRATFENVNGLKLLELIEELSSKHNVTVSQASIDRRDVGKINAKLVFNG</sequence>
<evidence type="ECO:0000256" key="3">
    <source>
        <dbReference type="ARBA" id="ARBA00022448"/>
    </source>
</evidence>
<dbReference type="SUPFAM" id="SSF103054">
    <property type="entry name" value="General secretion pathway protein M, EpsM"/>
    <property type="match status" value="1"/>
</dbReference>
<evidence type="ECO:0008006" key="13">
    <source>
        <dbReference type="Google" id="ProtNLM"/>
    </source>
</evidence>
<organism evidence="11 12">
    <name type="scientific">Litoribacillus peritrichatus</name>
    <dbReference type="NCBI Taxonomy" id="718191"/>
    <lineage>
        <taxon>Bacteria</taxon>
        <taxon>Pseudomonadati</taxon>
        <taxon>Pseudomonadota</taxon>
        <taxon>Gammaproteobacteria</taxon>
        <taxon>Oceanospirillales</taxon>
        <taxon>Oceanospirillaceae</taxon>
        <taxon>Litoribacillus</taxon>
    </lineage>
</organism>
<evidence type="ECO:0000313" key="11">
    <source>
        <dbReference type="EMBL" id="GAA3920179.1"/>
    </source>
</evidence>
<keyword evidence="7" id="KW-0653">Protein transport</keyword>
<comment type="subcellular location">
    <subcellularLocation>
        <location evidence="1">Cell inner membrane</location>
        <topology evidence="1">Single-pass membrane protein</topology>
    </subcellularLocation>
</comment>
<dbReference type="InterPro" id="IPR023229">
    <property type="entry name" value="T2SS_M_periplasmic_sf"/>
</dbReference>
<dbReference type="InterPro" id="IPR007690">
    <property type="entry name" value="T2SS_GspM"/>
</dbReference>
<keyword evidence="5" id="KW-0997">Cell inner membrane</keyword>
<evidence type="ECO:0000256" key="6">
    <source>
        <dbReference type="ARBA" id="ARBA00022692"/>
    </source>
</evidence>
<evidence type="ECO:0000256" key="4">
    <source>
        <dbReference type="ARBA" id="ARBA00022475"/>
    </source>
</evidence>
<comment type="caution">
    <text evidence="11">The sequence shown here is derived from an EMBL/GenBank/DDBJ whole genome shotgun (WGS) entry which is preliminary data.</text>
</comment>
<dbReference type="Gene3D" id="3.30.1360.100">
    <property type="entry name" value="General secretion pathway protein M, EpsM"/>
    <property type="match status" value="1"/>
</dbReference>